<dbReference type="GO" id="GO:0004314">
    <property type="term" value="F:[acyl-carrier-protein] S-malonyltransferase activity"/>
    <property type="evidence" value="ECO:0007669"/>
    <property type="project" value="UniProtKB-EC"/>
</dbReference>
<dbReference type="Gene3D" id="3.40.366.10">
    <property type="entry name" value="Malonyl-Coenzyme A Acyl Carrier Protein, domain 2"/>
    <property type="match status" value="1"/>
</dbReference>
<dbReference type="AlphaFoldDB" id="X0RJS5"/>
<keyword evidence="2" id="KW-0808">Transferase</keyword>
<evidence type="ECO:0000259" key="5">
    <source>
        <dbReference type="Pfam" id="PF00698"/>
    </source>
</evidence>
<keyword evidence="3" id="KW-0012">Acyltransferase</keyword>
<dbReference type="SUPFAM" id="SSF52151">
    <property type="entry name" value="FabD/lysophospholipase-like"/>
    <property type="match status" value="1"/>
</dbReference>
<dbReference type="InterPro" id="IPR001227">
    <property type="entry name" value="Ac_transferase_dom_sf"/>
</dbReference>
<feature type="non-terminal residue" evidence="6">
    <location>
        <position position="1"/>
    </location>
</feature>
<dbReference type="PANTHER" id="PTHR42681">
    <property type="entry name" value="MALONYL-COA-ACYL CARRIER PROTEIN TRANSACYLASE, MITOCHONDRIAL"/>
    <property type="match status" value="1"/>
</dbReference>
<reference evidence="6" key="1">
    <citation type="journal article" date="2014" name="Front. Microbiol.">
        <title>High frequency of phylogenetically diverse reductive dehalogenase-homologous genes in deep subseafloor sedimentary metagenomes.</title>
        <authorList>
            <person name="Kawai M."/>
            <person name="Futagami T."/>
            <person name="Toyoda A."/>
            <person name="Takaki Y."/>
            <person name="Nishi S."/>
            <person name="Hori S."/>
            <person name="Arai W."/>
            <person name="Tsubouchi T."/>
            <person name="Morono Y."/>
            <person name="Uchiyama I."/>
            <person name="Ito T."/>
            <person name="Fujiyama A."/>
            <person name="Inagaki F."/>
            <person name="Takami H."/>
        </authorList>
    </citation>
    <scope>NUCLEOTIDE SEQUENCE</scope>
    <source>
        <strain evidence="6">Expedition CK06-06</strain>
    </source>
</reference>
<dbReference type="InterPro" id="IPR016035">
    <property type="entry name" value="Acyl_Trfase/lysoPLipase"/>
</dbReference>
<dbReference type="GO" id="GO:0006633">
    <property type="term" value="P:fatty acid biosynthetic process"/>
    <property type="evidence" value="ECO:0007669"/>
    <property type="project" value="TreeGrafter"/>
</dbReference>
<dbReference type="InterPro" id="IPR014043">
    <property type="entry name" value="Acyl_transferase_dom"/>
</dbReference>
<evidence type="ECO:0000313" key="6">
    <source>
        <dbReference type="EMBL" id="GAF69079.1"/>
    </source>
</evidence>
<gene>
    <name evidence="6" type="ORF">S01H1_12582</name>
</gene>
<evidence type="ECO:0000256" key="4">
    <source>
        <dbReference type="ARBA" id="ARBA00048462"/>
    </source>
</evidence>
<dbReference type="PANTHER" id="PTHR42681:SF1">
    <property type="entry name" value="MALONYL-COA-ACYL CARRIER PROTEIN TRANSACYLASE, MITOCHONDRIAL"/>
    <property type="match status" value="1"/>
</dbReference>
<feature type="domain" description="Malonyl-CoA:ACP transacylase (MAT)" evidence="5">
    <location>
        <begin position="13"/>
        <end position="146"/>
    </location>
</feature>
<dbReference type="GO" id="GO:0005829">
    <property type="term" value="C:cytosol"/>
    <property type="evidence" value="ECO:0007669"/>
    <property type="project" value="TreeGrafter"/>
</dbReference>
<organism evidence="6">
    <name type="scientific">marine sediment metagenome</name>
    <dbReference type="NCBI Taxonomy" id="412755"/>
    <lineage>
        <taxon>unclassified sequences</taxon>
        <taxon>metagenomes</taxon>
        <taxon>ecological metagenomes</taxon>
    </lineage>
</organism>
<dbReference type="EMBL" id="BARS01006466">
    <property type="protein sequence ID" value="GAF69079.1"/>
    <property type="molecule type" value="Genomic_DNA"/>
</dbReference>
<protein>
    <recommendedName>
        <fullName evidence="1">[acyl-carrier-protein] S-malonyltransferase</fullName>
        <ecNumber evidence="1">2.3.1.39</ecNumber>
    </recommendedName>
</protein>
<name>X0RJS5_9ZZZZ</name>
<comment type="caution">
    <text evidence="6">The sequence shown here is derived from an EMBL/GenBank/DDBJ whole genome shotgun (WGS) entry which is preliminary data.</text>
</comment>
<evidence type="ECO:0000256" key="1">
    <source>
        <dbReference type="ARBA" id="ARBA00013258"/>
    </source>
</evidence>
<evidence type="ECO:0000256" key="3">
    <source>
        <dbReference type="ARBA" id="ARBA00023315"/>
    </source>
</evidence>
<sequence>GLSPEKVNSICQQVGDVQVAILNTPRQIIVSGIGSSVRRAMELSLKEGALDAYILPIATSYHSRFMKQSGIRFLREIKDINLRDPRIPLISYLSLDRIPNKKELKNVMANQLSGPVLWVDLIKKLSNSNTRLFLEVGSGEVISRAVRWIDRNIEIANTATKVKLLKAIESYRRLRNSK</sequence>
<dbReference type="InterPro" id="IPR050858">
    <property type="entry name" value="Mal-CoA-ACP_Trans/PKS_FabD"/>
</dbReference>
<accession>X0RJS5</accession>
<comment type="catalytic activity">
    <reaction evidence="4">
        <text>holo-[ACP] + malonyl-CoA = malonyl-[ACP] + CoA</text>
        <dbReference type="Rhea" id="RHEA:41792"/>
        <dbReference type="Rhea" id="RHEA-COMP:9623"/>
        <dbReference type="Rhea" id="RHEA-COMP:9685"/>
        <dbReference type="ChEBI" id="CHEBI:57287"/>
        <dbReference type="ChEBI" id="CHEBI:57384"/>
        <dbReference type="ChEBI" id="CHEBI:64479"/>
        <dbReference type="ChEBI" id="CHEBI:78449"/>
        <dbReference type="EC" id="2.3.1.39"/>
    </reaction>
</comment>
<evidence type="ECO:0000256" key="2">
    <source>
        <dbReference type="ARBA" id="ARBA00022679"/>
    </source>
</evidence>
<dbReference type="Pfam" id="PF00698">
    <property type="entry name" value="Acyl_transf_1"/>
    <property type="match status" value="1"/>
</dbReference>
<dbReference type="Gene3D" id="3.30.70.250">
    <property type="entry name" value="Malonyl-CoA ACP transacylase, ACP-binding"/>
    <property type="match status" value="1"/>
</dbReference>
<dbReference type="EC" id="2.3.1.39" evidence="1"/>
<proteinExistence type="predicted"/>